<dbReference type="EMBL" id="LAQT01000019">
    <property type="protein sequence ID" value="KPC51271.1"/>
    <property type="molecule type" value="Genomic_DNA"/>
</dbReference>
<feature type="transmembrane region" description="Helical" evidence="1">
    <location>
        <begin position="55"/>
        <end position="75"/>
    </location>
</feature>
<accession>A0A0N0XIT6</accession>
<organism evidence="2 3">
    <name type="scientific">Amantichitinum ursilacus</name>
    <dbReference type="NCBI Taxonomy" id="857265"/>
    <lineage>
        <taxon>Bacteria</taxon>
        <taxon>Pseudomonadati</taxon>
        <taxon>Pseudomonadota</taxon>
        <taxon>Betaproteobacteria</taxon>
        <taxon>Neisseriales</taxon>
        <taxon>Chitinibacteraceae</taxon>
        <taxon>Amantichitinum</taxon>
    </lineage>
</organism>
<name>A0A0N0XIT6_9NEIS</name>
<sequence>MPSLFKPAASTDPLWLLAWAAVKVVLPRAASVPLLFSVPAVFRRVSACAYTLPLLTTPAWVSVWILPLALMWPAFSRRPSAVTMTSPALAPIVPRLRTPTPASVPTSVILPAYMPPSAAVSMPYTGALPLAEVVVTVD</sequence>
<proteinExistence type="predicted"/>
<protein>
    <submittedName>
        <fullName evidence="2">Uncharacterized protein</fullName>
    </submittedName>
</protein>
<keyword evidence="1" id="KW-1133">Transmembrane helix</keyword>
<comment type="caution">
    <text evidence="2">The sequence shown here is derived from an EMBL/GenBank/DDBJ whole genome shotgun (WGS) entry which is preliminary data.</text>
</comment>
<dbReference type="AlphaFoldDB" id="A0A0N0XIT6"/>
<evidence type="ECO:0000256" key="1">
    <source>
        <dbReference type="SAM" id="Phobius"/>
    </source>
</evidence>
<reference evidence="2 3" key="1">
    <citation type="submission" date="2015-07" db="EMBL/GenBank/DDBJ databases">
        <title>Draft genome sequence of the Amantichitinum ursilacus IGB-41, a new chitin-degrading bacterium.</title>
        <authorList>
            <person name="Kirstahler P."/>
            <person name="Guenther M."/>
            <person name="Grumaz C."/>
            <person name="Rupp S."/>
            <person name="Zibek S."/>
            <person name="Sohn K."/>
        </authorList>
    </citation>
    <scope>NUCLEOTIDE SEQUENCE [LARGE SCALE GENOMIC DNA]</scope>
    <source>
        <strain evidence="2 3">IGB-41</strain>
    </source>
</reference>
<dbReference type="Proteomes" id="UP000037939">
    <property type="component" value="Unassembled WGS sequence"/>
</dbReference>
<keyword evidence="1" id="KW-0472">Membrane</keyword>
<gene>
    <name evidence="2" type="ORF">WG78_15680</name>
</gene>
<dbReference type="STRING" id="857265.WG78_15680"/>
<evidence type="ECO:0000313" key="3">
    <source>
        <dbReference type="Proteomes" id="UP000037939"/>
    </source>
</evidence>
<keyword evidence="1" id="KW-0812">Transmembrane</keyword>
<evidence type="ECO:0000313" key="2">
    <source>
        <dbReference type="EMBL" id="KPC51271.1"/>
    </source>
</evidence>
<keyword evidence="3" id="KW-1185">Reference proteome</keyword>